<dbReference type="SUPFAM" id="SSF48576">
    <property type="entry name" value="Terpenoid synthases"/>
    <property type="match status" value="1"/>
</dbReference>
<organism evidence="8 9">
    <name type="scientific">Dongia rigui</name>
    <dbReference type="NCBI Taxonomy" id="940149"/>
    <lineage>
        <taxon>Bacteria</taxon>
        <taxon>Pseudomonadati</taxon>
        <taxon>Pseudomonadota</taxon>
        <taxon>Alphaproteobacteria</taxon>
        <taxon>Rhodospirillales</taxon>
        <taxon>Dongiaceae</taxon>
        <taxon>Dongia</taxon>
    </lineage>
</organism>
<dbReference type="InterPro" id="IPR033749">
    <property type="entry name" value="Polyprenyl_synt_CS"/>
</dbReference>
<evidence type="ECO:0000256" key="4">
    <source>
        <dbReference type="ARBA" id="ARBA00022723"/>
    </source>
</evidence>
<dbReference type="SFLD" id="SFLDS00005">
    <property type="entry name" value="Isoprenoid_Synthase_Type_I"/>
    <property type="match status" value="1"/>
</dbReference>
<comment type="cofactor">
    <cofactor evidence="1">
        <name>Mg(2+)</name>
        <dbReference type="ChEBI" id="CHEBI:18420"/>
    </cofactor>
</comment>
<gene>
    <name evidence="8" type="ORF">SMD31_06335</name>
</gene>
<evidence type="ECO:0000256" key="2">
    <source>
        <dbReference type="ARBA" id="ARBA00006706"/>
    </source>
</evidence>
<dbReference type="Proteomes" id="UP001271769">
    <property type="component" value="Unassembled WGS sequence"/>
</dbReference>
<evidence type="ECO:0000256" key="3">
    <source>
        <dbReference type="ARBA" id="ARBA00022679"/>
    </source>
</evidence>
<dbReference type="PROSITE" id="PS00444">
    <property type="entry name" value="POLYPRENYL_SYNTHASE_2"/>
    <property type="match status" value="1"/>
</dbReference>
<keyword evidence="3 7" id="KW-0808">Transferase</keyword>
<keyword evidence="9" id="KW-1185">Reference proteome</keyword>
<dbReference type="SFLD" id="SFLDG01017">
    <property type="entry name" value="Polyprenyl_Transferase_Like"/>
    <property type="match status" value="1"/>
</dbReference>
<keyword evidence="5" id="KW-0460">Magnesium</keyword>
<dbReference type="NCBIfam" id="NF045485">
    <property type="entry name" value="FPPsyn"/>
    <property type="match status" value="1"/>
</dbReference>
<comment type="caution">
    <text evidence="8">The sequence shown here is derived from an EMBL/GenBank/DDBJ whole genome shotgun (WGS) entry which is preliminary data.</text>
</comment>
<dbReference type="PANTHER" id="PTHR43281">
    <property type="entry name" value="FARNESYL DIPHOSPHATE SYNTHASE"/>
    <property type="match status" value="1"/>
</dbReference>
<evidence type="ECO:0000313" key="8">
    <source>
        <dbReference type="EMBL" id="MDY0871530.1"/>
    </source>
</evidence>
<sequence>MSVNRKLTELIKPVEGAEARVIEAMRYATMVGGKRIRPYLLMNSAAIFNVHDEYALRAAAAIEMLHCYSLVHDDLPAMDNSDLRRGKPTTHKQFDEATAILAGDGLLTMAFEVLSHPDTHPDGDVRAQLCHALAVSGGANGMVGGQMIDLLAENQQLDIGAITRLQRMKTGDIIAFSCEAGAILGHASKEQRHALIGYAHDLGLAFQIVDDLLDAEGDAAETGKPTGADAAAGKATFVSILGLDRARQQAKLLGDQAKAHLEIFGQKADALRWMSDFVINRKS</sequence>
<evidence type="ECO:0000313" key="9">
    <source>
        <dbReference type="Proteomes" id="UP001271769"/>
    </source>
</evidence>
<evidence type="ECO:0000256" key="5">
    <source>
        <dbReference type="ARBA" id="ARBA00022842"/>
    </source>
</evidence>
<evidence type="ECO:0000256" key="1">
    <source>
        <dbReference type="ARBA" id="ARBA00001946"/>
    </source>
</evidence>
<keyword evidence="6" id="KW-0414">Isoprene biosynthesis</keyword>
<dbReference type="InterPro" id="IPR008949">
    <property type="entry name" value="Isoprenoid_synthase_dom_sf"/>
</dbReference>
<keyword evidence="4" id="KW-0479">Metal-binding</keyword>
<dbReference type="EC" id="2.5.1.10" evidence="8"/>
<dbReference type="PANTHER" id="PTHR43281:SF1">
    <property type="entry name" value="FARNESYL DIPHOSPHATE SYNTHASE"/>
    <property type="match status" value="1"/>
</dbReference>
<comment type="similarity">
    <text evidence="2 7">Belongs to the FPP/GGPP synthase family.</text>
</comment>
<dbReference type="PROSITE" id="PS00723">
    <property type="entry name" value="POLYPRENYL_SYNTHASE_1"/>
    <property type="match status" value="1"/>
</dbReference>
<evidence type="ECO:0000256" key="6">
    <source>
        <dbReference type="ARBA" id="ARBA00023229"/>
    </source>
</evidence>
<dbReference type="Pfam" id="PF00348">
    <property type="entry name" value="polyprenyl_synt"/>
    <property type="match status" value="1"/>
</dbReference>
<dbReference type="CDD" id="cd00685">
    <property type="entry name" value="Trans_IPPS_HT"/>
    <property type="match status" value="1"/>
</dbReference>
<proteinExistence type="inferred from homology"/>
<protein>
    <submittedName>
        <fullName evidence="8">Farnesyl diphosphate synthase</fullName>
        <ecNumber evidence="8">2.5.1.10</ecNumber>
    </submittedName>
</protein>
<dbReference type="Gene3D" id="1.10.600.10">
    <property type="entry name" value="Farnesyl Diphosphate Synthase"/>
    <property type="match status" value="1"/>
</dbReference>
<name>A0ABU5DW49_9PROT</name>
<dbReference type="GO" id="GO:0004337">
    <property type="term" value="F:(2E,6E)-farnesyl diphosphate synthase activity"/>
    <property type="evidence" value="ECO:0007669"/>
    <property type="project" value="UniProtKB-EC"/>
</dbReference>
<dbReference type="EMBL" id="JAXCLX010000001">
    <property type="protein sequence ID" value="MDY0871530.1"/>
    <property type="molecule type" value="Genomic_DNA"/>
</dbReference>
<reference evidence="8 9" key="1">
    <citation type="journal article" date="2013" name="Antonie Van Leeuwenhoek">
        <title>Dongia rigui sp. nov., isolated from freshwater of a large wetland in Korea.</title>
        <authorList>
            <person name="Baik K.S."/>
            <person name="Hwang Y.M."/>
            <person name="Choi J.S."/>
            <person name="Kwon J."/>
            <person name="Seong C.N."/>
        </authorList>
    </citation>
    <scope>NUCLEOTIDE SEQUENCE [LARGE SCALE GENOMIC DNA]</scope>
    <source>
        <strain evidence="8 9">04SU4-P</strain>
    </source>
</reference>
<dbReference type="InterPro" id="IPR053378">
    <property type="entry name" value="Prenyl_diphosphate_synthase"/>
</dbReference>
<dbReference type="InterPro" id="IPR000092">
    <property type="entry name" value="Polyprenyl_synt"/>
</dbReference>
<accession>A0ABU5DW49</accession>
<evidence type="ECO:0000256" key="7">
    <source>
        <dbReference type="RuleBase" id="RU004466"/>
    </source>
</evidence>